<gene>
    <name evidence="3" type="ORF">ACFMB1_17120</name>
</gene>
<name>A0ABW1L3X0_9PROT</name>
<reference evidence="3 4" key="1">
    <citation type="submission" date="2024-09" db="EMBL/GenBank/DDBJ databases">
        <authorList>
            <person name="Zhang Z.-H."/>
        </authorList>
    </citation>
    <scope>NUCLEOTIDE SEQUENCE [LARGE SCALE GENOMIC DNA]</scope>
    <source>
        <strain evidence="3 4">HHTR114</strain>
    </source>
</reference>
<dbReference type="Pfam" id="PF14534">
    <property type="entry name" value="DUF4440"/>
    <property type="match status" value="1"/>
</dbReference>
<proteinExistence type="predicted"/>
<dbReference type="InterPro" id="IPR027843">
    <property type="entry name" value="DUF4440"/>
</dbReference>
<protein>
    <submittedName>
        <fullName evidence="3">Nuclear transport factor 2 family protein</fullName>
    </submittedName>
</protein>
<sequence length="166" mass="18929">MSYLSVAFRVRGTVLAALLLFCSPSLAQEKQEWTPEQQAIVDLLKNGPMNIETNFENWEDKYHEEWTVWFAGQPTVRQKPAHMERVRDYIGQGAKVISYTAQFADISVIGNTAFARFNAIEELRNPDGSPRTVYYAGTDYLVKVDGQWKVRATTVAFTPQDEESEE</sequence>
<dbReference type="InterPro" id="IPR032710">
    <property type="entry name" value="NTF2-like_dom_sf"/>
</dbReference>
<dbReference type="RefSeq" id="WP_379881328.1">
    <property type="nucleotide sequence ID" value="NZ_JBHPON010000003.1"/>
</dbReference>
<dbReference type="EMBL" id="JBHPON010000003">
    <property type="protein sequence ID" value="MFC6037282.1"/>
    <property type="molecule type" value="Genomic_DNA"/>
</dbReference>
<evidence type="ECO:0000313" key="4">
    <source>
        <dbReference type="Proteomes" id="UP001596116"/>
    </source>
</evidence>
<organism evidence="3 4">
    <name type="scientific">Hyphococcus aureus</name>
    <dbReference type="NCBI Taxonomy" id="2666033"/>
    <lineage>
        <taxon>Bacteria</taxon>
        <taxon>Pseudomonadati</taxon>
        <taxon>Pseudomonadota</taxon>
        <taxon>Alphaproteobacteria</taxon>
        <taxon>Parvularculales</taxon>
        <taxon>Parvularculaceae</taxon>
        <taxon>Hyphococcus</taxon>
    </lineage>
</organism>
<evidence type="ECO:0000313" key="3">
    <source>
        <dbReference type="EMBL" id="MFC6037282.1"/>
    </source>
</evidence>
<comment type="caution">
    <text evidence="3">The sequence shown here is derived from an EMBL/GenBank/DDBJ whole genome shotgun (WGS) entry which is preliminary data.</text>
</comment>
<evidence type="ECO:0000256" key="1">
    <source>
        <dbReference type="SAM" id="SignalP"/>
    </source>
</evidence>
<keyword evidence="4" id="KW-1185">Reference proteome</keyword>
<dbReference type="SUPFAM" id="SSF54427">
    <property type="entry name" value="NTF2-like"/>
    <property type="match status" value="1"/>
</dbReference>
<evidence type="ECO:0000259" key="2">
    <source>
        <dbReference type="Pfam" id="PF14534"/>
    </source>
</evidence>
<feature type="signal peptide" evidence="1">
    <location>
        <begin position="1"/>
        <end position="27"/>
    </location>
</feature>
<accession>A0ABW1L3X0</accession>
<feature type="chain" id="PRO_5045692856" evidence="1">
    <location>
        <begin position="28"/>
        <end position="166"/>
    </location>
</feature>
<keyword evidence="1" id="KW-0732">Signal</keyword>
<feature type="domain" description="DUF4440" evidence="2">
    <location>
        <begin position="53"/>
        <end position="150"/>
    </location>
</feature>
<dbReference type="Gene3D" id="3.10.450.50">
    <property type="match status" value="1"/>
</dbReference>
<dbReference type="Proteomes" id="UP001596116">
    <property type="component" value="Unassembled WGS sequence"/>
</dbReference>